<keyword evidence="7 15" id="KW-0547">Nucleotide-binding</keyword>
<dbReference type="Pfam" id="PF07670">
    <property type="entry name" value="Gate"/>
    <property type="match status" value="2"/>
</dbReference>
<evidence type="ECO:0000256" key="5">
    <source>
        <dbReference type="ARBA" id="ARBA00022496"/>
    </source>
</evidence>
<reference evidence="19 20" key="1">
    <citation type="submission" date="2013-09" db="EMBL/GenBank/DDBJ databases">
        <title>Complete genome sequence of Spiroplasma mirum suckling mouse cataract agent.</title>
        <authorList>
            <person name="Landry C.A."/>
            <person name="Bastian F.O."/>
            <person name="Thune R.L."/>
        </authorList>
    </citation>
    <scope>NUCLEOTIDE SEQUENCE [LARGE SCALE GENOMIC DNA]</scope>
    <source>
        <strain evidence="19 20">SMCA</strain>
    </source>
</reference>
<keyword evidence="6 17" id="KW-0812">Transmembrane</keyword>
<gene>
    <name evidence="19" type="ORF">P344_01635</name>
</gene>
<evidence type="ECO:0000256" key="12">
    <source>
        <dbReference type="ARBA" id="ARBA00023136"/>
    </source>
</evidence>
<keyword evidence="12 17" id="KW-0472">Membrane</keyword>
<dbReference type="InterPro" id="IPR030389">
    <property type="entry name" value="G_FEOB_dom"/>
</dbReference>
<keyword evidence="9 17" id="KW-0408">Iron</keyword>
<dbReference type="GO" id="GO:0005886">
    <property type="term" value="C:plasma membrane"/>
    <property type="evidence" value="ECO:0007669"/>
    <property type="project" value="UniProtKB-SubCell"/>
</dbReference>
<evidence type="ECO:0000256" key="11">
    <source>
        <dbReference type="ARBA" id="ARBA00023134"/>
    </source>
</evidence>
<feature type="binding site" evidence="16">
    <location>
        <position position="38"/>
    </location>
    <ligand>
        <name>Mg(2+)</name>
        <dbReference type="ChEBI" id="CHEBI:18420"/>
        <label>2</label>
    </ligand>
</feature>
<dbReference type="EMBL" id="CP006720">
    <property type="protein sequence ID" value="AHI57690.1"/>
    <property type="molecule type" value="Genomic_DNA"/>
</dbReference>
<keyword evidence="11 15" id="KW-0342">GTP-binding</keyword>
<evidence type="ECO:0000259" key="18">
    <source>
        <dbReference type="PROSITE" id="PS51711"/>
    </source>
</evidence>
<keyword evidence="4" id="KW-1003">Cell membrane</keyword>
<dbReference type="PRINTS" id="PR00326">
    <property type="entry name" value="GTP1OBG"/>
</dbReference>
<dbReference type="InterPro" id="IPR011640">
    <property type="entry name" value="Fe2_transport_prot_B_C"/>
</dbReference>
<dbReference type="STRING" id="838561.P344_01635"/>
<keyword evidence="16" id="KW-0479">Metal-binding</keyword>
<feature type="transmembrane region" description="Helical" evidence="17">
    <location>
        <begin position="354"/>
        <end position="378"/>
    </location>
</feature>
<keyword evidence="3 17" id="KW-0813">Transport</keyword>
<evidence type="ECO:0000256" key="15">
    <source>
        <dbReference type="PIRSR" id="PIRSR603373-1"/>
    </source>
</evidence>
<organism evidence="19 20">
    <name type="scientific">Spiroplasma mirum ATCC 29335</name>
    <dbReference type="NCBI Taxonomy" id="838561"/>
    <lineage>
        <taxon>Bacteria</taxon>
        <taxon>Bacillati</taxon>
        <taxon>Mycoplasmatota</taxon>
        <taxon>Mollicutes</taxon>
        <taxon>Entomoplasmatales</taxon>
        <taxon>Spiroplasmataceae</taxon>
        <taxon>Spiroplasma</taxon>
    </lineage>
</organism>
<dbReference type="InterPro" id="IPR003373">
    <property type="entry name" value="Fe2_transport_prot-B"/>
</dbReference>
<dbReference type="InterPro" id="IPR027417">
    <property type="entry name" value="P-loop_NTPase"/>
</dbReference>
<dbReference type="eggNOG" id="COG0370">
    <property type="taxonomic scope" value="Bacteria"/>
</dbReference>
<protein>
    <recommendedName>
        <fullName evidence="13 14">Ferrous iron transport protein B</fullName>
    </recommendedName>
</protein>
<dbReference type="Proteomes" id="UP000019260">
    <property type="component" value="Chromosome"/>
</dbReference>
<dbReference type="Gene3D" id="3.40.50.300">
    <property type="entry name" value="P-loop containing nucleotide triphosphate hydrolases"/>
    <property type="match status" value="1"/>
</dbReference>
<keyword evidence="16" id="KW-0460">Magnesium</keyword>
<accession>W0GNT0</accession>
<evidence type="ECO:0000256" key="1">
    <source>
        <dbReference type="ARBA" id="ARBA00003926"/>
    </source>
</evidence>
<dbReference type="InterPro" id="IPR006073">
    <property type="entry name" value="GTP-bd"/>
</dbReference>
<keyword evidence="8 17" id="KW-1133">Transmembrane helix</keyword>
<dbReference type="NCBIfam" id="TIGR00437">
    <property type="entry name" value="feoB"/>
    <property type="match status" value="1"/>
</dbReference>
<dbReference type="PATRIC" id="fig|838561.3.peg.310"/>
<comment type="similarity">
    <text evidence="17">Belongs to the TRAFAC class TrmE-Era-EngA-EngB-Septin-like GTPase superfamily. FeoB GTPase (TC 9.A.8) family.</text>
</comment>
<evidence type="ECO:0000256" key="13">
    <source>
        <dbReference type="ARBA" id="ARBA00031200"/>
    </source>
</evidence>
<dbReference type="GO" id="GO:0046872">
    <property type="term" value="F:metal ion binding"/>
    <property type="evidence" value="ECO:0007669"/>
    <property type="project" value="UniProtKB-KW"/>
</dbReference>
<feature type="transmembrane region" description="Helical" evidence="17">
    <location>
        <begin position="529"/>
        <end position="549"/>
    </location>
</feature>
<keyword evidence="5 17" id="KW-0410">Iron transport</keyword>
<sequence length="672" mass="75836">MSCHNSAVKSPKKKDKNNYFLLVGSPNIGKSTFFNHLTNKTTIIGNFDRTTVTPMVGKIKQTSDLKLIDLPGIYNLNARGDDDNVVLNTIFKTDFSGILNVLGANSFLRDMHLTIQLLETQKPLVLSINMVDELKNQRILNNKLAKVLTCPVVLTVAKTNKGLNNVQKELACPLNAFKLNYGHNIESKITQITEKLTISGMSKRFLAIQLLENNQIAIDYLKNNQENYEEILALVAENNNANQEVIYQVRFDFIKKLYQEIFVLENSFLAVTKNKIKNWHEKVDYLLLKRTFGLPIFVLLLVGLNYITFGPYTGSFLSEKLDYLFNDLLLTLIKDKMLITNCPLFLTGLICDGILAGLFAVLPFIPYILILFLFVGLFQQSGYLARVSVLTDQLLSPFGLSGRSVINLISGMGCNVPTIMMARSTTNKKEKFISIFIAPFISCSARATVFAFVASMIFTKNTWLVVFILQIFSGLTALLIGLLFSKTMFRKKANLFLIEVPKWRTPDFLTIIKLMWLELKTFLIRAGKFILLGSIIVWLFSHLGIHGVLTDEQIDQSFIGYVGRGLSYLFMPLGLNDWRMATSLLLAFPAKELAISNMTIVFGSQTAISSFFNLANGISFMLFFLLYIPCLSTMAVIKKETNWKMLVYNSLFSLATAYVIGVLGYWIFYPLI</sequence>
<feature type="binding site" evidence="15">
    <location>
        <begin position="69"/>
        <end position="72"/>
    </location>
    <ligand>
        <name>GTP</name>
        <dbReference type="ChEBI" id="CHEBI:37565"/>
        <label>1</label>
    </ligand>
</feature>
<feature type="binding site" evidence="15">
    <location>
        <begin position="24"/>
        <end position="31"/>
    </location>
    <ligand>
        <name>GTP</name>
        <dbReference type="ChEBI" id="CHEBI:37565"/>
        <label>1</label>
    </ligand>
</feature>
<evidence type="ECO:0000256" key="8">
    <source>
        <dbReference type="ARBA" id="ARBA00022989"/>
    </source>
</evidence>
<dbReference type="GO" id="GO:0005525">
    <property type="term" value="F:GTP binding"/>
    <property type="evidence" value="ECO:0007669"/>
    <property type="project" value="UniProtKB-KW"/>
</dbReference>
<keyword evidence="20" id="KW-1185">Reference proteome</keyword>
<evidence type="ECO:0000313" key="19">
    <source>
        <dbReference type="EMBL" id="AHI57690.1"/>
    </source>
</evidence>
<evidence type="ECO:0000256" key="2">
    <source>
        <dbReference type="ARBA" id="ARBA00004651"/>
    </source>
</evidence>
<evidence type="ECO:0000256" key="10">
    <source>
        <dbReference type="ARBA" id="ARBA00023065"/>
    </source>
</evidence>
<dbReference type="HOGENOM" id="CLU_013350_3_0_14"/>
<feature type="binding site" evidence="15">
    <location>
        <begin position="129"/>
        <end position="132"/>
    </location>
    <ligand>
        <name>GTP</name>
        <dbReference type="ChEBI" id="CHEBI:37565"/>
        <label>1</label>
    </ligand>
</feature>
<feature type="transmembrane region" description="Helical" evidence="17">
    <location>
        <begin position="292"/>
        <end position="312"/>
    </location>
</feature>
<evidence type="ECO:0000256" key="4">
    <source>
        <dbReference type="ARBA" id="ARBA00022475"/>
    </source>
</evidence>
<dbReference type="Gene3D" id="1.10.287.1770">
    <property type="match status" value="1"/>
</dbReference>
<dbReference type="KEGG" id="smia:P344_01635"/>
<feature type="domain" description="FeoB-type G" evidence="18">
    <location>
        <begin position="17"/>
        <end position="176"/>
    </location>
</feature>
<evidence type="ECO:0000256" key="3">
    <source>
        <dbReference type="ARBA" id="ARBA00022448"/>
    </source>
</evidence>
<dbReference type="InterPro" id="IPR041069">
    <property type="entry name" value="FeoB_Cyto"/>
</dbReference>
<dbReference type="Pfam" id="PF02421">
    <property type="entry name" value="FeoB_N"/>
    <property type="match status" value="1"/>
</dbReference>
<evidence type="ECO:0000256" key="16">
    <source>
        <dbReference type="PIRSR" id="PIRSR603373-2"/>
    </source>
</evidence>
<evidence type="ECO:0000256" key="9">
    <source>
        <dbReference type="ARBA" id="ARBA00023004"/>
    </source>
</evidence>
<dbReference type="GO" id="GO:0015093">
    <property type="term" value="F:ferrous iron transmembrane transporter activity"/>
    <property type="evidence" value="ECO:0007669"/>
    <property type="project" value="UniProtKB-UniRule"/>
</dbReference>
<feature type="transmembrane region" description="Helical" evidence="17">
    <location>
        <begin position="463"/>
        <end position="484"/>
    </location>
</feature>
<dbReference type="InterPro" id="IPR011642">
    <property type="entry name" value="Gate_dom"/>
</dbReference>
<dbReference type="SUPFAM" id="SSF52540">
    <property type="entry name" value="P-loop containing nucleoside triphosphate hydrolases"/>
    <property type="match status" value="1"/>
</dbReference>
<comment type="caution">
    <text evidence="17">Lacks conserved residue(s) required for the propagation of feature annotation.</text>
</comment>
<dbReference type="RefSeq" id="WP_025317083.1">
    <property type="nucleotide sequence ID" value="NZ_CP002082.1"/>
</dbReference>
<keyword evidence="10" id="KW-0406">Ion transport</keyword>
<dbReference type="InterPro" id="IPR050860">
    <property type="entry name" value="FeoB_GTPase"/>
</dbReference>
<dbReference type="PANTHER" id="PTHR43185">
    <property type="entry name" value="FERROUS IRON TRANSPORT PROTEIN B"/>
    <property type="match status" value="1"/>
</dbReference>
<dbReference type="PROSITE" id="PS51711">
    <property type="entry name" value="G_FEOB"/>
    <property type="match status" value="1"/>
</dbReference>
<dbReference type="AlphaFoldDB" id="W0GNT0"/>
<feature type="binding site" evidence="16">
    <location>
        <position position="35"/>
    </location>
    <ligand>
        <name>Mg(2+)</name>
        <dbReference type="ChEBI" id="CHEBI:18420"/>
        <label>2</label>
    </ligand>
</feature>
<evidence type="ECO:0000256" key="6">
    <source>
        <dbReference type="ARBA" id="ARBA00022692"/>
    </source>
</evidence>
<dbReference type="KEGG" id="smir:SMM_0267"/>
<evidence type="ECO:0000256" key="14">
    <source>
        <dbReference type="NCBIfam" id="TIGR00437"/>
    </source>
</evidence>
<dbReference type="Pfam" id="PF07664">
    <property type="entry name" value="FeoB_C"/>
    <property type="match status" value="1"/>
</dbReference>
<feature type="transmembrane region" description="Helical" evidence="17">
    <location>
        <begin position="646"/>
        <end position="668"/>
    </location>
</feature>
<dbReference type="Pfam" id="PF17910">
    <property type="entry name" value="FeoB_Cyto"/>
    <property type="match status" value="1"/>
</dbReference>
<evidence type="ECO:0000256" key="7">
    <source>
        <dbReference type="ARBA" id="ARBA00022741"/>
    </source>
</evidence>
<name>W0GNT0_9MOLU</name>
<feature type="transmembrane region" description="Helical" evidence="17">
    <location>
        <begin position="618"/>
        <end position="637"/>
    </location>
</feature>
<comment type="subcellular location">
    <subcellularLocation>
        <location evidence="17">Cell inner membrane</location>
        <topology evidence="17">Multi-pass membrane protein</topology>
    </subcellularLocation>
    <subcellularLocation>
        <location evidence="2">Cell membrane</location>
        <topology evidence="2">Multi-pass membrane protein</topology>
    </subcellularLocation>
</comment>
<dbReference type="PANTHER" id="PTHR43185:SF1">
    <property type="entry name" value="FE(2+) TRANSPORTER FEOB"/>
    <property type="match status" value="1"/>
</dbReference>
<evidence type="ECO:0000256" key="17">
    <source>
        <dbReference type="RuleBase" id="RU362098"/>
    </source>
</evidence>
<dbReference type="OrthoDB" id="9804921at2"/>
<proteinExistence type="inferred from homology"/>
<evidence type="ECO:0000313" key="20">
    <source>
        <dbReference type="Proteomes" id="UP000019260"/>
    </source>
</evidence>
<feature type="transmembrane region" description="Helical" evidence="17">
    <location>
        <begin position="432"/>
        <end position="457"/>
    </location>
</feature>
<comment type="function">
    <text evidence="1 17">Probable transporter of a GTP-driven Fe(2+) uptake system.</text>
</comment>